<dbReference type="PANTHER" id="PTHR10314">
    <property type="entry name" value="CYSTATHIONINE BETA-SYNTHASE"/>
    <property type="match status" value="1"/>
</dbReference>
<organism evidence="2 3">
    <name type="scientific">Halobaculum lipolyticum</name>
    <dbReference type="NCBI Taxonomy" id="3032001"/>
    <lineage>
        <taxon>Archaea</taxon>
        <taxon>Methanobacteriati</taxon>
        <taxon>Methanobacteriota</taxon>
        <taxon>Stenosarchaea group</taxon>
        <taxon>Halobacteria</taxon>
        <taxon>Halobacteriales</taxon>
        <taxon>Haloferacaceae</taxon>
        <taxon>Halobaculum</taxon>
    </lineage>
</organism>
<evidence type="ECO:0000313" key="2">
    <source>
        <dbReference type="EMBL" id="MFC7071172.1"/>
    </source>
</evidence>
<proteinExistence type="predicted"/>
<dbReference type="SUPFAM" id="SSF53686">
    <property type="entry name" value="Tryptophan synthase beta subunit-like PLP-dependent enzymes"/>
    <property type="match status" value="1"/>
</dbReference>
<sequence>MQTTDAFDGLACTDCGASFGVDEHGRCPDCGAPLSPTYDLDGVDADAFGDADAPGQYRFGDLLPFPADAAVTAGEGATPLVRTDRLADELGVAAAYVKDEGRNPTGTVHDRGMSLAVTAAADRGLEPLALAAAGNAGQSAAAYAGRTDLRSYSFVPSRTAFSNKAMVNVHGGEMRVVGGRYGDAAAAVDEQLETDYHSLQEFTTPYRHDGAKTLAYELLDGRFGDGGSDAPGLPDAVVLPASTGELVVGVVRGLRDLVALGLAEEVPDVYAVQAAGCAPIATAFESGADAVDAWTGPDTIVGELEIDAPAGGDLALAALRDVGGEALTVEDDDALESAVTVAQTEVVEVGGAGGVALAGAWRLAEAGTLGDDDAVAVVNPDAGVKTPDVLRSHLMGKGI</sequence>
<protein>
    <submittedName>
        <fullName evidence="2">Pyridoxal-phosphate dependent enzyme</fullName>
    </submittedName>
</protein>
<dbReference type="AlphaFoldDB" id="A0ABD5WH53"/>
<dbReference type="GeneID" id="81124054"/>
<dbReference type="Gene3D" id="3.40.50.1100">
    <property type="match status" value="2"/>
</dbReference>
<reference evidence="2 3" key="1">
    <citation type="journal article" date="2019" name="Int. J. Syst. Evol. Microbiol.">
        <title>The Global Catalogue of Microorganisms (GCM) 10K type strain sequencing project: providing services to taxonomists for standard genome sequencing and annotation.</title>
        <authorList>
            <consortium name="The Broad Institute Genomics Platform"/>
            <consortium name="The Broad Institute Genome Sequencing Center for Infectious Disease"/>
            <person name="Wu L."/>
            <person name="Ma J."/>
        </authorList>
    </citation>
    <scope>NUCLEOTIDE SEQUENCE [LARGE SCALE GENOMIC DNA]</scope>
    <source>
        <strain evidence="2 3">DT31</strain>
    </source>
</reference>
<keyword evidence="3" id="KW-1185">Reference proteome</keyword>
<dbReference type="EMBL" id="JBHTAH010000019">
    <property type="protein sequence ID" value="MFC7071172.1"/>
    <property type="molecule type" value="Genomic_DNA"/>
</dbReference>
<dbReference type="InterPro" id="IPR001926">
    <property type="entry name" value="TrpB-like_PALP"/>
</dbReference>
<evidence type="ECO:0000259" key="1">
    <source>
        <dbReference type="Pfam" id="PF00291"/>
    </source>
</evidence>
<dbReference type="InterPro" id="IPR036052">
    <property type="entry name" value="TrpB-like_PALP_sf"/>
</dbReference>
<gene>
    <name evidence="2" type="ORF">ACFQL9_16120</name>
</gene>
<dbReference type="Pfam" id="PF00291">
    <property type="entry name" value="PALP"/>
    <property type="match status" value="1"/>
</dbReference>
<dbReference type="Proteomes" id="UP001596461">
    <property type="component" value="Unassembled WGS sequence"/>
</dbReference>
<evidence type="ECO:0000313" key="3">
    <source>
        <dbReference type="Proteomes" id="UP001596461"/>
    </source>
</evidence>
<comment type="caution">
    <text evidence="2">The sequence shown here is derived from an EMBL/GenBank/DDBJ whole genome shotgun (WGS) entry which is preliminary data.</text>
</comment>
<feature type="domain" description="Tryptophan synthase beta chain-like PALP" evidence="1">
    <location>
        <begin position="72"/>
        <end position="381"/>
    </location>
</feature>
<accession>A0ABD5WH53</accession>
<dbReference type="RefSeq" id="WP_284032221.1">
    <property type="nucleotide sequence ID" value="NZ_CP126154.1"/>
</dbReference>
<name>A0ABD5WH53_9EURY</name>
<dbReference type="InterPro" id="IPR050214">
    <property type="entry name" value="Cys_Synth/Cystath_Beta-Synth"/>
</dbReference>